<evidence type="ECO:0000313" key="5">
    <source>
        <dbReference type="Proteomes" id="UP000823900"/>
    </source>
</evidence>
<evidence type="ECO:0000256" key="1">
    <source>
        <dbReference type="ARBA" id="ARBA00022737"/>
    </source>
</evidence>
<dbReference type="Pfam" id="PF19085">
    <property type="entry name" value="Choline_bind_2"/>
    <property type="match status" value="1"/>
</dbReference>
<evidence type="ECO:0000313" key="4">
    <source>
        <dbReference type="EMBL" id="HJA69992.1"/>
    </source>
</evidence>
<comment type="caution">
    <text evidence="4">The sequence shown here is derived from an EMBL/GenBank/DDBJ whole genome shotgun (WGS) entry which is preliminary data.</text>
</comment>
<keyword evidence="3" id="KW-0732">Signal</keyword>
<dbReference type="Gene3D" id="2.10.270.10">
    <property type="entry name" value="Cholin Binding"/>
    <property type="match status" value="1"/>
</dbReference>
<feature type="repeat" description="Cell wall-binding" evidence="2">
    <location>
        <begin position="44"/>
        <end position="63"/>
    </location>
</feature>
<protein>
    <recommendedName>
        <fullName evidence="6">Cell wall-binding protein</fullName>
    </recommendedName>
</protein>
<sequence>MRKLQLMAVTLAFCALSSFSSFAGQWQQDTVGWWYDNGGGDYPRNCWQEIDGVWYYFAEDGYMLADTLTPDGYYVDASGAWTGGGQSETAGESQTSQTQSEYTLGTFRVLVPDGYLAESGEGQVALASLDGATFIGAATVQLPPEVVAAIQDPSAYGNLVSAVLDASLDESIVEAIGQSYTVKSVQTLNTGNWNLYEFNVTDEAGHNKCFVYARINGGNVEMIAVFTSDQGLDTNALMNQVIAV</sequence>
<evidence type="ECO:0000256" key="2">
    <source>
        <dbReference type="PROSITE-ProRule" id="PRU00591"/>
    </source>
</evidence>
<dbReference type="SUPFAM" id="SSF69360">
    <property type="entry name" value="Cell wall binding repeat"/>
    <property type="match status" value="1"/>
</dbReference>
<proteinExistence type="predicted"/>
<gene>
    <name evidence="4" type="ORF">IAA07_00240</name>
</gene>
<name>A0A9D2HFP9_9FIRM</name>
<dbReference type="Proteomes" id="UP000823900">
    <property type="component" value="Unassembled WGS sequence"/>
</dbReference>
<reference evidence="4" key="1">
    <citation type="journal article" date="2021" name="PeerJ">
        <title>Extensive microbial diversity within the chicken gut microbiome revealed by metagenomics and culture.</title>
        <authorList>
            <person name="Gilroy R."/>
            <person name="Ravi A."/>
            <person name="Getino M."/>
            <person name="Pursley I."/>
            <person name="Horton D.L."/>
            <person name="Alikhan N.F."/>
            <person name="Baker D."/>
            <person name="Gharbi K."/>
            <person name="Hall N."/>
            <person name="Watson M."/>
            <person name="Adriaenssens E.M."/>
            <person name="Foster-Nyarko E."/>
            <person name="Jarju S."/>
            <person name="Secka A."/>
            <person name="Antonio M."/>
            <person name="Oren A."/>
            <person name="Chaudhuri R.R."/>
            <person name="La Ragione R."/>
            <person name="Hildebrand F."/>
            <person name="Pallen M.J."/>
        </authorList>
    </citation>
    <scope>NUCLEOTIDE SEQUENCE</scope>
    <source>
        <strain evidence="4">CHK178-16964</strain>
    </source>
</reference>
<dbReference type="InterPro" id="IPR018337">
    <property type="entry name" value="Cell_wall/Cho-bd_repeat"/>
</dbReference>
<feature type="signal peptide" evidence="3">
    <location>
        <begin position="1"/>
        <end position="23"/>
    </location>
</feature>
<reference evidence="4" key="2">
    <citation type="submission" date="2021-04" db="EMBL/GenBank/DDBJ databases">
        <authorList>
            <person name="Gilroy R."/>
        </authorList>
    </citation>
    <scope>NUCLEOTIDE SEQUENCE</scope>
    <source>
        <strain evidence="4">CHK178-16964</strain>
    </source>
</reference>
<evidence type="ECO:0008006" key="6">
    <source>
        <dbReference type="Google" id="ProtNLM"/>
    </source>
</evidence>
<feature type="chain" id="PRO_5038822988" description="Cell wall-binding protein" evidence="3">
    <location>
        <begin position="24"/>
        <end position="244"/>
    </location>
</feature>
<dbReference type="AlphaFoldDB" id="A0A9D2HFP9"/>
<organism evidence="4 5">
    <name type="scientific">Candidatus Lachnoclostridium stercoravium</name>
    <dbReference type="NCBI Taxonomy" id="2838633"/>
    <lineage>
        <taxon>Bacteria</taxon>
        <taxon>Bacillati</taxon>
        <taxon>Bacillota</taxon>
        <taxon>Clostridia</taxon>
        <taxon>Lachnospirales</taxon>
        <taxon>Lachnospiraceae</taxon>
    </lineage>
</organism>
<keyword evidence="1" id="KW-0677">Repeat</keyword>
<evidence type="ECO:0000256" key="3">
    <source>
        <dbReference type="SAM" id="SignalP"/>
    </source>
</evidence>
<dbReference type="EMBL" id="DWZA01000002">
    <property type="protein sequence ID" value="HJA69992.1"/>
    <property type="molecule type" value="Genomic_DNA"/>
</dbReference>
<dbReference type="PROSITE" id="PS51170">
    <property type="entry name" value="CW"/>
    <property type="match status" value="1"/>
</dbReference>
<accession>A0A9D2HFP9</accession>